<dbReference type="EMBL" id="OX597826">
    <property type="protein sequence ID" value="CAI9731826.1"/>
    <property type="molecule type" value="Genomic_DNA"/>
</dbReference>
<reference evidence="1" key="1">
    <citation type="submission" date="2023-08" db="EMBL/GenBank/DDBJ databases">
        <authorList>
            <person name="Alioto T."/>
            <person name="Alioto T."/>
            <person name="Gomez Garrido J."/>
        </authorList>
    </citation>
    <scope>NUCLEOTIDE SEQUENCE</scope>
</reference>
<protein>
    <submittedName>
        <fullName evidence="1">Uncharacterized protein</fullName>
    </submittedName>
</protein>
<accession>A0AA36FAG6</accession>
<sequence length="96" mass="11091">MSSKANCNYDITCDKRLASANSSYYDRLQKANLLNVAASDSRSSRHSKFVLNEQSEEYKHFKVVLNEMSLEKINSFLKQPLQDFLNIALMYTVRAF</sequence>
<organism evidence="1 2">
    <name type="scientific">Octopus vulgaris</name>
    <name type="common">Common octopus</name>
    <dbReference type="NCBI Taxonomy" id="6645"/>
    <lineage>
        <taxon>Eukaryota</taxon>
        <taxon>Metazoa</taxon>
        <taxon>Spiralia</taxon>
        <taxon>Lophotrochozoa</taxon>
        <taxon>Mollusca</taxon>
        <taxon>Cephalopoda</taxon>
        <taxon>Coleoidea</taxon>
        <taxon>Octopodiformes</taxon>
        <taxon>Octopoda</taxon>
        <taxon>Incirrata</taxon>
        <taxon>Octopodidae</taxon>
        <taxon>Octopus</taxon>
    </lineage>
</organism>
<proteinExistence type="predicted"/>
<dbReference type="Proteomes" id="UP001162480">
    <property type="component" value="Chromosome 13"/>
</dbReference>
<keyword evidence="2" id="KW-1185">Reference proteome</keyword>
<dbReference type="AlphaFoldDB" id="A0AA36FAG6"/>
<evidence type="ECO:0000313" key="2">
    <source>
        <dbReference type="Proteomes" id="UP001162480"/>
    </source>
</evidence>
<name>A0AA36FAG6_OCTVU</name>
<evidence type="ECO:0000313" key="1">
    <source>
        <dbReference type="EMBL" id="CAI9731826.1"/>
    </source>
</evidence>
<gene>
    <name evidence="1" type="ORF">OCTVUL_1B003120</name>
</gene>